<feature type="region of interest" description="Disordered" evidence="6">
    <location>
        <begin position="614"/>
        <end position="637"/>
    </location>
</feature>
<evidence type="ECO:0000256" key="6">
    <source>
        <dbReference type="SAM" id="MobiDB-lite"/>
    </source>
</evidence>
<dbReference type="EMBL" id="BHVZ01000001">
    <property type="protein sequence ID" value="GCB29390.1"/>
    <property type="molecule type" value="Genomic_DNA"/>
</dbReference>
<proteinExistence type="inferred from homology"/>
<dbReference type="SUPFAM" id="SSF58113">
    <property type="entry name" value="Apolipoprotein A-I"/>
    <property type="match status" value="1"/>
</dbReference>
<dbReference type="PANTHER" id="PTHR43174">
    <property type="entry name" value="UDP-N-ACETYLGLUCOSAMINE 2-EPIMERASE"/>
    <property type="match status" value="1"/>
</dbReference>
<protein>
    <recommendedName>
        <fullName evidence="3">UDP-N-acetylglucosamine 2-epimerase (non-hydrolyzing)</fullName>
        <ecNumber evidence="3">5.1.3.14</ecNumber>
    </recommendedName>
    <alternativeName>
        <fullName evidence="4">UDP-GlcNAc-2-epimerase</fullName>
    </alternativeName>
</protein>
<comment type="similarity">
    <text evidence="2 5">Belongs to the UDP-N-acetylglucosamine 2-epimerase family.</text>
</comment>
<dbReference type="SUPFAM" id="SSF53756">
    <property type="entry name" value="UDP-Glycosyltransferase/glycogen phosphorylase"/>
    <property type="match status" value="1"/>
</dbReference>
<gene>
    <name evidence="9" type="ORF">KGMB03357_10510</name>
</gene>
<evidence type="ECO:0000256" key="1">
    <source>
        <dbReference type="ARBA" id="ARBA00023235"/>
    </source>
</evidence>
<name>A0A401LCY0_9FIRM</name>
<dbReference type="AlphaFoldDB" id="A0A401LCY0"/>
<keyword evidence="1 5" id="KW-0413">Isomerase</keyword>
<dbReference type="Gene3D" id="3.40.50.2000">
    <property type="entry name" value="Glycogen Phosphorylase B"/>
    <property type="match status" value="2"/>
</dbReference>
<evidence type="ECO:0000256" key="2">
    <source>
        <dbReference type="ARBA" id="ARBA00038209"/>
    </source>
</evidence>
<dbReference type="Pfam" id="PF22746">
    <property type="entry name" value="SHOCT-like_DUF2089-C"/>
    <property type="match status" value="1"/>
</dbReference>
<dbReference type="FunFam" id="3.40.50.2000:FF:000043">
    <property type="entry name" value="UDP-N-acetylglucosamine 2-epimerase"/>
    <property type="match status" value="1"/>
</dbReference>
<evidence type="ECO:0000256" key="3">
    <source>
        <dbReference type="ARBA" id="ARBA00038858"/>
    </source>
</evidence>
<dbReference type="PANTHER" id="PTHR43174:SF2">
    <property type="entry name" value="UDP-N-ACETYLGLUCOSAMINE 2-EPIMERASE"/>
    <property type="match status" value="1"/>
</dbReference>
<feature type="compositionally biased region" description="Low complexity" evidence="6">
    <location>
        <begin position="553"/>
        <end position="569"/>
    </location>
</feature>
<evidence type="ECO:0000313" key="9">
    <source>
        <dbReference type="EMBL" id="GCB29390.1"/>
    </source>
</evidence>
<evidence type="ECO:0000259" key="8">
    <source>
        <dbReference type="Pfam" id="PF22746"/>
    </source>
</evidence>
<evidence type="ECO:0000256" key="4">
    <source>
        <dbReference type="ARBA" id="ARBA00079400"/>
    </source>
</evidence>
<accession>A0A401LCY0</accession>
<dbReference type="InterPro" id="IPR003331">
    <property type="entry name" value="UDP_GlcNAc_Epimerase_2_dom"/>
</dbReference>
<dbReference type="Gene3D" id="1.20.120.20">
    <property type="entry name" value="Apolipoprotein"/>
    <property type="match status" value="1"/>
</dbReference>
<organism evidence="9 10">
    <name type="scientific">Anaerotignum faecicola</name>
    <dbReference type="NCBI Taxonomy" id="2358141"/>
    <lineage>
        <taxon>Bacteria</taxon>
        <taxon>Bacillati</taxon>
        <taxon>Bacillota</taxon>
        <taxon>Clostridia</taxon>
        <taxon>Lachnospirales</taxon>
        <taxon>Anaerotignaceae</taxon>
        <taxon>Anaerotignum</taxon>
    </lineage>
</organism>
<dbReference type="GO" id="GO:0008761">
    <property type="term" value="F:UDP-N-acetylglucosamine 2-epimerase activity"/>
    <property type="evidence" value="ECO:0007669"/>
    <property type="project" value="UniProtKB-EC"/>
</dbReference>
<feature type="domain" description="UDP-N-acetylglucosamine 2-epimerase" evidence="7">
    <location>
        <begin position="24"/>
        <end position="367"/>
    </location>
</feature>
<sequence length="637" mass="71061">MDKIKVMSVFGTRPEAIKMAPLVKQLEKTPEIESIVCVTAQHREMLDQVLEIFDLHPQYDLNIMQSRQTLAGITTRALTGLEEVMGQEKPDIVLVHGDTSTTFAGALAAYYNQVKVGHVEAGLRTYDKYQPFPEEMNRRLTGALTDLHFAPTPLAKEHLLKENISPDGIFITGNTVIDALAHTIEEDYTFTVPELNQIDFKNKRVIAMTAHRRENLGEPLKNICRAVKRLVEEYPDVEVVYAVHKNPAVVEPVHEILGGNDRIHLTDPLDLKDMHNLMCRSFFVMTDSGGLQEEVPSMGKPVLVLRNVTERPEGVEAGTLKLAGTDENVIYSMAKELLDNKEEYEKMAQAKNPFGDGQASRRIVESILYAFGKKADRPDEYVLRIKYEKTPKEGKPMKEERMAILNMLEKGIISVDEAERLLTALHSGLGTEKDGITKAVGGMLNKAGAALSAVADKVKENPAVKNAADKVADKADDLQPKVSSAAFRMKEKLADKADELQPAVRSAAFRMVEKASEIKEDMATYREKLREKRNRDEAEDWDDIDLEELDAAEAPTTEEAPEAAEAAPAEGEEAVEPISPEMNKYLNKVEDVLDGMSDQMEQLNDMEAFLKASFGEYNPADFEDDEEEPADEKKDAE</sequence>
<evidence type="ECO:0000259" key="7">
    <source>
        <dbReference type="Pfam" id="PF02350"/>
    </source>
</evidence>
<evidence type="ECO:0000313" key="10">
    <source>
        <dbReference type="Proteomes" id="UP000287361"/>
    </source>
</evidence>
<dbReference type="InterPro" id="IPR029767">
    <property type="entry name" value="WecB-like"/>
</dbReference>
<reference evidence="9 10" key="1">
    <citation type="submission" date="2018-10" db="EMBL/GenBank/DDBJ databases">
        <title>Draft Genome Sequence of Anaerotignum sp. KCTC 15736.</title>
        <authorList>
            <person name="Choi S.H."/>
            <person name="Kim J.S."/>
            <person name="Kang S.W."/>
            <person name="Lee J.S."/>
            <person name="Park S.H."/>
        </authorList>
    </citation>
    <scope>NUCLEOTIDE SEQUENCE [LARGE SCALE GENOMIC DNA]</scope>
    <source>
        <strain evidence="9 10">KCTC 15736</strain>
    </source>
</reference>
<dbReference type="InterPro" id="IPR053959">
    <property type="entry name" value="YvlB/LiaX_N"/>
</dbReference>
<evidence type="ECO:0000256" key="5">
    <source>
        <dbReference type="RuleBase" id="RU003513"/>
    </source>
</evidence>
<comment type="caution">
    <text evidence="9">The sequence shown here is derived from an EMBL/GenBank/DDBJ whole genome shotgun (WGS) entry which is preliminary data.</text>
</comment>
<dbReference type="Proteomes" id="UP000287361">
    <property type="component" value="Unassembled WGS sequence"/>
</dbReference>
<keyword evidence="10" id="KW-1185">Reference proteome</keyword>
<dbReference type="Pfam" id="PF02350">
    <property type="entry name" value="Epimerase_2"/>
    <property type="match status" value="1"/>
</dbReference>
<dbReference type="EC" id="5.1.3.14" evidence="3"/>
<feature type="region of interest" description="Disordered" evidence="6">
    <location>
        <begin position="553"/>
        <end position="582"/>
    </location>
</feature>
<dbReference type="OrthoDB" id="9803238at2"/>
<feature type="compositionally biased region" description="Acidic residues" evidence="6">
    <location>
        <begin position="621"/>
        <end position="630"/>
    </location>
</feature>
<dbReference type="CDD" id="cd03786">
    <property type="entry name" value="GTB_UDP-GlcNAc_2-Epimerase"/>
    <property type="match status" value="1"/>
</dbReference>
<dbReference type="NCBIfam" id="TIGR00236">
    <property type="entry name" value="wecB"/>
    <property type="match status" value="1"/>
</dbReference>
<feature type="domain" description="YvlB/LiaX N-terminal" evidence="8">
    <location>
        <begin position="399"/>
        <end position="425"/>
    </location>
</feature>